<reference evidence="3" key="1">
    <citation type="submission" date="2022-07" db="EMBL/GenBank/DDBJ databases">
        <title>Genome Sequence of Leucocoprinus birnbaumii.</title>
        <authorList>
            <person name="Buettner E."/>
        </authorList>
    </citation>
    <scope>NUCLEOTIDE SEQUENCE</scope>
    <source>
        <strain evidence="3">VT141</strain>
    </source>
</reference>
<gene>
    <name evidence="3" type="ORF">NP233_g12922</name>
</gene>
<evidence type="ECO:0000313" key="3">
    <source>
        <dbReference type="EMBL" id="KAJ3552257.1"/>
    </source>
</evidence>
<dbReference type="AlphaFoldDB" id="A0AAD5VDS0"/>
<organism evidence="3 4">
    <name type="scientific">Leucocoprinus birnbaumii</name>
    <dbReference type="NCBI Taxonomy" id="56174"/>
    <lineage>
        <taxon>Eukaryota</taxon>
        <taxon>Fungi</taxon>
        <taxon>Dikarya</taxon>
        <taxon>Basidiomycota</taxon>
        <taxon>Agaricomycotina</taxon>
        <taxon>Agaricomycetes</taxon>
        <taxon>Agaricomycetidae</taxon>
        <taxon>Agaricales</taxon>
        <taxon>Agaricineae</taxon>
        <taxon>Agaricaceae</taxon>
        <taxon>Leucocoprinus</taxon>
    </lineage>
</organism>
<evidence type="ECO:0000259" key="2">
    <source>
        <dbReference type="Pfam" id="PF24883"/>
    </source>
</evidence>
<name>A0AAD5VDS0_9AGAR</name>
<feature type="domain" description="Nephrocystin 3-like N-terminal" evidence="2">
    <location>
        <begin position="81"/>
        <end position="244"/>
    </location>
</feature>
<dbReference type="Proteomes" id="UP001213000">
    <property type="component" value="Unassembled WGS sequence"/>
</dbReference>
<comment type="caution">
    <text evidence="3">The sequence shown here is derived from an EMBL/GenBank/DDBJ whole genome shotgun (WGS) entry which is preliminary data.</text>
</comment>
<keyword evidence="4" id="KW-1185">Reference proteome</keyword>
<evidence type="ECO:0000313" key="4">
    <source>
        <dbReference type="Proteomes" id="UP001213000"/>
    </source>
</evidence>
<dbReference type="InterPro" id="IPR027417">
    <property type="entry name" value="P-loop_NTPase"/>
</dbReference>
<dbReference type="SUPFAM" id="SSF52540">
    <property type="entry name" value="P-loop containing nucleoside triphosphate hydrolases"/>
    <property type="match status" value="1"/>
</dbReference>
<dbReference type="EMBL" id="JANIEX010002080">
    <property type="protein sequence ID" value="KAJ3552257.1"/>
    <property type="molecule type" value="Genomic_DNA"/>
</dbReference>
<dbReference type="PANTHER" id="PTHR10039">
    <property type="entry name" value="AMELOGENIN"/>
    <property type="match status" value="1"/>
</dbReference>
<protein>
    <recommendedName>
        <fullName evidence="2">Nephrocystin 3-like N-terminal domain-containing protein</fullName>
    </recommendedName>
</protein>
<dbReference type="PANTHER" id="PTHR10039:SF14">
    <property type="entry name" value="NACHT DOMAIN-CONTAINING PROTEIN"/>
    <property type="match status" value="1"/>
</dbReference>
<evidence type="ECO:0000256" key="1">
    <source>
        <dbReference type="ARBA" id="ARBA00022737"/>
    </source>
</evidence>
<dbReference type="InterPro" id="IPR056884">
    <property type="entry name" value="NPHP3-like_N"/>
</dbReference>
<dbReference type="Pfam" id="PF24883">
    <property type="entry name" value="NPHP3_N"/>
    <property type="match status" value="1"/>
</dbReference>
<keyword evidence="1" id="KW-0677">Repeat</keyword>
<dbReference type="Gene3D" id="3.40.50.300">
    <property type="entry name" value="P-loop containing nucleotide triphosphate hydrolases"/>
    <property type="match status" value="1"/>
</dbReference>
<accession>A0AAD5VDS0</accession>
<sequence>MTHPPCYYLTLRTIACLITHIDLVFNDAHFINNAQIHNVAPIGPGIEKLLENAMPDAFHDSLTRYPPPKCHLGTRKEYIKQITDWALGESEYKEPVLWMRGPFGVGKTAVAQSSAEDLKSINKLLATLFFSRSSTDRDDPRRVIPSLVYQITTLCKQFAAIIDARIREDPALTTKSLATQFEELLVAPLRRLGASARSDLEGRVIIIDGLDECRGIPEQCEIIRIIATSAQDSTTPFRWFITSRPEDPIIRTMKSASVSSFVHGIELPVSRSIDHEILLFLVDEFTKIREGHGLSDSWPSEEVLNLLVDHGAGLWIYISTIVRFIKDENSLGPEDQLQIVLKFIGSVSNKVEPNNPLQEMDFFYTLILQRIPSKILEVVRRIVFLHLLAYPVLGIVIVLGLSEEQLRRYCVFIQSVMELRGSSGKLFTPEFSRDDLQLHFYYASFIDYLTSLQRSGDMCIRGEFLIRWQKEVLEWLHSVYAHTTESSHFVFPPGTTLPKEMASGEHYTLVVRIFWKLFAQPDHQIDVLTAASIAKLPFKKMLRLIPEGEYTFIPSLDAELLGKNLPNEFRDKIIRREKCPTSGCMATEPVWILGYGDNEVVVTTDDDVGLDDGGLEFKNNENLPVGECPCGARIRGVEIAD</sequence>
<proteinExistence type="predicted"/>